<dbReference type="SUPFAM" id="SSF55811">
    <property type="entry name" value="Nudix"/>
    <property type="match status" value="1"/>
</dbReference>
<dbReference type="InterPro" id="IPR015797">
    <property type="entry name" value="NUDIX_hydrolase-like_dom_sf"/>
</dbReference>
<accession>A0A2H0V6I1</accession>
<dbReference type="PROSITE" id="PS00893">
    <property type="entry name" value="NUDIX_BOX"/>
    <property type="match status" value="1"/>
</dbReference>
<evidence type="ECO:0000313" key="6">
    <source>
        <dbReference type="Proteomes" id="UP000229901"/>
    </source>
</evidence>
<evidence type="ECO:0000313" key="5">
    <source>
        <dbReference type="EMBL" id="PIR94662.1"/>
    </source>
</evidence>
<name>A0A2H0V6I1_9BACT</name>
<dbReference type="PROSITE" id="PS51462">
    <property type="entry name" value="NUDIX"/>
    <property type="match status" value="1"/>
</dbReference>
<gene>
    <name evidence="5" type="ORF">COT97_00175</name>
</gene>
<reference evidence="6" key="1">
    <citation type="submission" date="2017-09" db="EMBL/GenBank/DDBJ databases">
        <title>Depth-based differentiation of microbial function through sediment-hosted aquifers and enrichment of novel symbionts in the deep terrestrial subsurface.</title>
        <authorList>
            <person name="Probst A.J."/>
            <person name="Ladd B."/>
            <person name="Jarett J.K."/>
            <person name="Geller-Mcgrath D.E."/>
            <person name="Sieber C.M.K."/>
            <person name="Emerson J.B."/>
            <person name="Anantharaman K."/>
            <person name="Thomas B.C."/>
            <person name="Malmstrom R."/>
            <person name="Stieglmeier M."/>
            <person name="Klingl A."/>
            <person name="Woyke T."/>
            <person name="Ryan C.M."/>
            <person name="Banfield J.F."/>
        </authorList>
    </citation>
    <scope>NUCLEOTIDE SEQUENCE [LARGE SCALE GENOMIC DNA]</scope>
</reference>
<evidence type="ECO:0000256" key="1">
    <source>
        <dbReference type="ARBA" id="ARBA00001946"/>
    </source>
</evidence>
<comment type="cofactor">
    <cofactor evidence="1">
        <name>Mg(2+)</name>
        <dbReference type="ChEBI" id="CHEBI:18420"/>
    </cofactor>
</comment>
<dbReference type="AlphaFoldDB" id="A0A2H0V6I1"/>
<dbReference type="CDD" id="cd02883">
    <property type="entry name" value="NUDIX_Hydrolase"/>
    <property type="match status" value="1"/>
</dbReference>
<dbReference type="Gene3D" id="3.90.79.10">
    <property type="entry name" value="Nucleoside Triphosphate Pyrophosphohydrolase"/>
    <property type="match status" value="1"/>
</dbReference>
<dbReference type="InterPro" id="IPR000086">
    <property type="entry name" value="NUDIX_hydrolase_dom"/>
</dbReference>
<proteinExistence type="inferred from homology"/>
<dbReference type="PANTHER" id="PTHR43046:SF2">
    <property type="entry name" value="8-OXO-DGTP DIPHOSPHATASE-RELATED"/>
    <property type="match status" value="1"/>
</dbReference>
<keyword evidence="2 3" id="KW-0378">Hydrolase</keyword>
<dbReference type="EMBL" id="PFAP01000001">
    <property type="protein sequence ID" value="PIR94662.1"/>
    <property type="molecule type" value="Genomic_DNA"/>
</dbReference>
<feature type="domain" description="Nudix hydrolase" evidence="4">
    <location>
        <begin position="4"/>
        <end position="124"/>
    </location>
</feature>
<dbReference type="InterPro" id="IPR020476">
    <property type="entry name" value="Nudix_hydrolase"/>
</dbReference>
<evidence type="ECO:0000259" key="4">
    <source>
        <dbReference type="PROSITE" id="PS51462"/>
    </source>
</evidence>
<dbReference type="GO" id="GO:0016787">
    <property type="term" value="F:hydrolase activity"/>
    <property type="evidence" value="ECO:0007669"/>
    <property type="project" value="UniProtKB-KW"/>
</dbReference>
<dbReference type="Pfam" id="PF00293">
    <property type="entry name" value="NUDIX"/>
    <property type="match status" value="1"/>
</dbReference>
<sequence length="148" mass="16690">MKQPFYIGVFAIIKDDQDQVLLVLRNDYDLWNLPGGGLDTGETPWQGVIREVKEETGLSVKISSLAGIYSKPDKNEIVFSFECNVIGGKITLNEEAKDIQWFALDDIPKNTSPKQVERIKDFFNINDQPIMKVQTGKSSIERIKAGEL</sequence>
<organism evidence="5 6">
    <name type="scientific">Candidatus Falkowbacteria bacterium CG10_big_fil_rev_8_21_14_0_10_39_11</name>
    <dbReference type="NCBI Taxonomy" id="1974565"/>
    <lineage>
        <taxon>Bacteria</taxon>
        <taxon>Candidatus Falkowiibacteriota</taxon>
    </lineage>
</organism>
<evidence type="ECO:0000256" key="3">
    <source>
        <dbReference type="RuleBase" id="RU003476"/>
    </source>
</evidence>
<comment type="caution">
    <text evidence="5">The sequence shown here is derived from an EMBL/GenBank/DDBJ whole genome shotgun (WGS) entry which is preliminary data.</text>
</comment>
<evidence type="ECO:0000256" key="2">
    <source>
        <dbReference type="ARBA" id="ARBA00022801"/>
    </source>
</evidence>
<dbReference type="Proteomes" id="UP000229901">
    <property type="component" value="Unassembled WGS sequence"/>
</dbReference>
<dbReference type="PRINTS" id="PR00502">
    <property type="entry name" value="NUDIXFAMILY"/>
</dbReference>
<comment type="similarity">
    <text evidence="3">Belongs to the Nudix hydrolase family.</text>
</comment>
<dbReference type="InterPro" id="IPR020084">
    <property type="entry name" value="NUDIX_hydrolase_CS"/>
</dbReference>
<protein>
    <submittedName>
        <fullName evidence="5">NUDIX hydrolase</fullName>
    </submittedName>
</protein>
<dbReference type="PANTHER" id="PTHR43046">
    <property type="entry name" value="GDP-MANNOSE MANNOSYL HYDROLASE"/>
    <property type="match status" value="1"/>
</dbReference>